<dbReference type="PROSITE" id="PS50217">
    <property type="entry name" value="BZIP"/>
    <property type="match status" value="1"/>
</dbReference>
<accession>T2MGT1</accession>
<dbReference type="PANTHER" id="PTHR11462">
    <property type="entry name" value="JUN TRANSCRIPTION FACTOR-RELATED"/>
    <property type="match status" value="1"/>
</dbReference>
<dbReference type="OrthoDB" id="2187714at2759"/>
<evidence type="ECO:0000256" key="1">
    <source>
        <dbReference type="ARBA" id="ARBA00006882"/>
    </source>
</evidence>
<evidence type="ECO:0000256" key="2">
    <source>
        <dbReference type="ARBA" id="ARBA00023015"/>
    </source>
</evidence>
<dbReference type="GO" id="GO:0000978">
    <property type="term" value="F:RNA polymerase II cis-regulatory region sequence-specific DNA binding"/>
    <property type="evidence" value="ECO:0007669"/>
    <property type="project" value="TreeGrafter"/>
</dbReference>
<dbReference type="EMBL" id="HAAD01005082">
    <property type="protein sequence ID" value="CDG71314.1"/>
    <property type="molecule type" value="mRNA"/>
</dbReference>
<dbReference type="SUPFAM" id="SSF57959">
    <property type="entry name" value="Leucine zipper domain"/>
    <property type="match status" value="1"/>
</dbReference>
<evidence type="ECO:0000256" key="5">
    <source>
        <dbReference type="SAM" id="Coils"/>
    </source>
</evidence>
<name>T2MGT1_HYDVU</name>
<keyword evidence="3" id="KW-0238">DNA-binding</keyword>
<dbReference type="AlphaFoldDB" id="T2MGT1"/>
<dbReference type="PRINTS" id="PR00043">
    <property type="entry name" value="LEUZIPPRJUN"/>
</dbReference>
<dbReference type="InterPro" id="IPR002112">
    <property type="entry name" value="Leuzip_Jun"/>
</dbReference>
<dbReference type="CDD" id="cd14696">
    <property type="entry name" value="bZIP_Jun"/>
    <property type="match status" value="1"/>
</dbReference>
<evidence type="ECO:0000313" key="7">
    <source>
        <dbReference type="EMBL" id="CDG71314.1"/>
    </source>
</evidence>
<organism evidence="7">
    <name type="scientific">Hydra vulgaris</name>
    <name type="common">Hydra</name>
    <name type="synonym">Hydra attenuata</name>
    <dbReference type="NCBI Taxonomy" id="6087"/>
    <lineage>
        <taxon>Eukaryota</taxon>
        <taxon>Metazoa</taxon>
        <taxon>Cnidaria</taxon>
        <taxon>Hydrozoa</taxon>
        <taxon>Hydroidolina</taxon>
        <taxon>Anthoathecata</taxon>
        <taxon>Aplanulata</taxon>
        <taxon>Hydridae</taxon>
        <taxon>Hydra</taxon>
    </lineage>
</organism>
<dbReference type="InterPro" id="IPR046347">
    <property type="entry name" value="bZIP_sf"/>
</dbReference>
<proteinExistence type="evidence at transcript level"/>
<dbReference type="PANTHER" id="PTHR11462:SF35">
    <property type="entry name" value="TRANSCRIPTION FACTOR JRA"/>
    <property type="match status" value="1"/>
</dbReference>
<feature type="coiled-coil region" evidence="5">
    <location>
        <begin position="281"/>
        <end position="328"/>
    </location>
</feature>
<dbReference type="GO" id="GO:0051726">
    <property type="term" value="P:regulation of cell cycle"/>
    <property type="evidence" value="ECO:0007669"/>
    <property type="project" value="TreeGrafter"/>
</dbReference>
<dbReference type="PROSITE" id="PS00036">
    <property type="entry name" value="BZIP_BASIC"/>
    <property type="match status" value="1"/>
</dbReference>
<dbReference type="InterPro" id="IPR005643">
    <property type="entry name" value="JNK"/>
</dbReference>
<evidence type="ECO:0000256" key="3">
    <source>
        <dbReference type="ARBA" id="ARBA00023125"/>
    </source>
</evidence>
<dbReference type="GO" id="GO:0042127">
    <property type="term" value="P:regulation of cell population proliferation"/>
    <property type="evidence" value="ECO:0007669"/>
    <property type="project" value="TreeGrafter"/>
</dbReference>
<keyword evidence="4" id="KW-0804">Transcription</keyword>
<dbReference type="GO" id="GO:0005667">
    <property type="term" value="C:transcription regulator complex"/>
    <property type="evidence" value="ECO:0007669"/>
    <property type="project" value="TreeGrafter"/>
</dbReference>
<dbReference type="Pfam" id="PF03957">
    <property type="entry name" value="Jun"/>
    <property type="match status" value="1"/>
</dbReference>
<sequence length="355" mass="39795">MSQVAFYDRLVMSQQNYDKSALSLNLNGGRSAVSSRKRKFLQPSAALLQSPDLKLLKLGSPELEKLIIQNNGFIPTPTIGNTSFSQVGDHVEDQESFARGFIEALQKLQQENDVKDSPLTKAWNFSRISNLNQTAISSSLPTYQQITASNSLPNVSKWGQVDHNLNTVPVITANGNHYDNQSQLNSIKYSTATSVDVASTIGLDSLPKSNYYISKSQQCNIERTSHSKINSDLYPPSNNSLVSEIKTEDDMPPSVGSSTSSVNLEMNPIDLDAQEHIKHQRKKLRNRLAAQRCRKRKIEREETLKLKVKELKNKNSELTNLASKLRMQVCELKQQVMHHVNEGCQVFYKDADLDS</sequence>
<dbReference type="GO" id="GO:0000981">
    <property type="term" value="F:DNA-binding transcription factor activity, RNA polymerase II-specific"/>
    <property type="evidence" value="ECO:0007669"/>
    <property type="project" value="TreeGrafter"/>
</dbReference>
<dbReference type="InterPro" id="IPR050946">
    <property type="entry name" value="AP-1_TF_bZIP"/>
</dbReference>
<keyword evidence="5" id="KW-0175">Coiled coil</keyword>
<comment type="similarity">
    <text evidence="1">Belongs to the bZIP family. Jun subfamily.</text>
</comment>
<reference evidence="7" key="1">
    <citation type="journal article" date="2013" name="Genome Biol. Evol.">
        <title>Punctuated emergences of genetic and phenotypic innovations in eumetazoan, bilaterian, euteleostome, and hominidae ancestors.</title>
        <authorList>
            <person name="Wenger Y."/>
            <person name="Galliot B."/>
        </authorList>
    </citation>
    <scope>NUCLEOTIDE SEQUENCE</scope>
    <source>
        <tissue evidence="7">Whole animals</tissue>
    </source>
</reference>
<evidence type="ECO:0000259" key="6">
    <source>
        <dbReference type="PROSITE" id="PS50217"/>
    </source>
</evidence>
<gene>
    <name evidence="7" type="primary">JUND</name>
</gene>
<evidence type="ECO:0000256" key="4">
    <source>
        <dbReference type="ARBA" id="ARBA00023163"/>
    </source>
</evidence>
<keyword evidence="2" id="KW-0805">Transcription regulation</keyword>
<dbReference type="Pfam" id="PF00170">
    <property type="entry name" value="bZIP_1"/>
    <property type="match status" value="1"/>
</dbReference>
<dbReference type="SMART" id="SM00338">
    <property type="entry name" value="BRLZ"/>
    <property type="match status" value="1"/>
</dbReference>
<protein>
    <submittedName>
        <fullName evidence="7">Transcription factor jun-D</fullName>
    </submittedName>
</protein>
<dbReference type="Gene3D" id="1.20.5.170">
    <property type="match status" value="1"/>
</dbReference>
<dbReference type="InterPro" id="IPR004827">
    <property type="entry name" value="bZIP"/>
</dbReference>
<feature type="domain" description="BZIP" evidence="6">
    <location>
        <begin position="276"/>
        <end position="339"/>
    </location>
</feature>